<dbReference type="RefSeq" id="WP_006306715.1">
    <property type="nucleotide sequence ID" value="NZ_GL892076.1"/>
</dbReference>
<accession>F5RN89</accession>
<dbReference type="HOGENOM" id="CLU_2715016_0_0_9"/>
<dbReference type="EMBL" id="AFHQ01000038">
    <property type="protein sequence ID" value="EGK59221.1"/>
    <property type="molecule type" value="Genomic_DNA"/>
</dbReference>
<gene>
    <name evidence="1" type="ORF">HMPREF9081_1725</name>
</gene>
<sequence length="72" mass="8260">MLREIKDIKDRCACYVDDITGIVEHEYKKVKTTTTVAVGNEITIERDTTVTKLKRVSPQKFEVEKYNIPSVA</sequence>
<evidence type="ECO:0000313" key="2">
    <source>
        <dbReference type="Proteomes" id="UP000004067"/>
    </source>
</evidence>
<dbReference type="eggNOG" id="ENOG5033KSG">
    <property type="taxonomic scope" value="Bacteria"/>
</dbReference>
<protein>
    <submittedName>
        <fullName evidence="1">Uncharacterized protein</fullName>
    </submittedName>
</protein>
<name>F5RN89_9FIRM</name>
<dbReference type="STRING" id="888060.HMPREF9081_1725"/>
<proteinExistence type="predicted"/>
<reference evidence="1 2" key="1">
    <citation type="submission" date="2011-04" db="EMBL/GenBank/DDBJ databases">
        <authorList>
            <person name="Muzny D."/>
            <person name="Qin X."/>
            <person name="Deng J."/>
            <person name="Jiang H."/>
            <person name="Liu Y."/>
            <person name="Qu J."/>
            <person name="Song X.-Z."/>
            <person name="Zhang L."/>
            <person name="Thornton R."/>
            <person name="Coyle M."/>
            <person name="Francisco L."/>
            <person name="Jackson L."/>
            <person name="Javaid M."/>
            <person name="Korchina V."/>
            <person name="Kovar C."/>
            <person name="Mata R."/>
            <person name="Mathew T."/>
            <person name="Ngo R."/>
            <person name="Nguyen L."/>
            <person name="Nguyen N."/>
            <person name="Okwuonu G."/>
            <person name="Ongeri F."/>
            <person name="Pham C."/>
            <person name="Simmons D."/>
            <person name="Wilczek-Boney K."/>
            <person name="Hale W."/>
            <person name="Jakkamsetti A."/>
            <person name="Pham P."/>
            <person name="Ruth R."/>
            <person name="San Lucas F."/>
            <person name="Warren J."/>
            <person name="Zhang J."/>
            <person name="Zhao Z."/>
            <person name="Zhou C."/>
            <person name="Zhu D."/>
            <person name="Lee S."/>
            <person name="Bess C."/>
            <person name="Blankenburg K."/>
            <person name="Forbes L."/>
            <person name="Fu Q."/>
            <person name="Gubbala S."/>
            <person name="Hirani K."/>
            <person name="Jayaseelan J.C."/>
            <person name="Lara F."/>
            <person name="Munidasa M."/>
            <person name="Palculict T."/>
            <person name="Patil S."/>
            <person name="Pu L.-L."/>
            <person name="Saada N."/>
            <person name="Tang L."/>
            <person name="Weissenberger G."/>
            <person name="Zhu Y."/>
            <person name="Hemphill L."/>
            <person name="Shang Y."/>
            <person name="Youmans B."/>
            <person name="Ayvaz T."/>
            <person name="Ross M."/>
            <person name="Santibanez J."/>
            <person name="Aqrawi P."/>
            <person name="Gross S."/>
            <person name="Joshi V."/>
            <person name="Fowler G."/>
            <person name="Nazareth L."/>
            <person name="Reid J."/>
            <person name="Worley K."/>
            <person name="Petrosino J."/>
            <person name="Highlander S."/>
            <person name="Gibbs R."/>
        </authorList>
    </citation>
    <scope>NUCLEOTIDE SEQUENCE [LARGE SCALE GENOMIC DNA]</scope>
    <source>
        <strain evidence="1 2">DSM 2778</strain>
    </source>
</reference>
<evidence type="ECO:0000313" key="1">
    <source>
        <dbReference type="EMBL" id="EGK59221.1"/>
    </source>
</evidence>
<dbReference type="AlphaFoldDB" id="F5RN89"/>
<comment type="caution">
    <text evidence="1">The sequence shown here is derived from an EMBL/GenBank/DDBJ whole genome shotgun (WGS) entry which is preliminary data.</text>
</comment>
<keyword evidence="2" id="KW-1185">Reference proteome</keyword>
<organism evidence="1 2">
    <name type="scientific">Centipeda periodontii DSM 2778</name>
    <dbReference type="NCBI Taxonomy" id="888060"/>
    <lineage>
        <taxon>Bacteria</taxon>
        <taxon>Bacillati</taxon>
        <taxon>Bacillota</taxon>
        <taxon>Negativicutes</taxon>
        <taxon>Selenomonadales</taxon>
        <taxon>Selenomonadaceae</taxon>
        <taxon>Centipeda</taxon>
    </lineage>
</organism>
<dbReference type="Proteomes" id="UP000004067">
    <property type="component" value="Unassembled WGS sequence"/>
</dbReference>